<dbReference type="RefSeq" id="WP_216242198.1">
    <property type="nucleotide sequence ID" value="NZ_JABACJ020000011.1"/>
</dbReference>
<dbReference type="Proteomes" id="UP000723714">
    <property type="component" value="Unassembled WGS sequence"/>
</dbReference>
<comment type="caution">
    <text evidence="5">The sequence shown here is derived from an EMBL/GenBank/DDBJ whole genome shotgun (WGS) entry which is preliminary data.</text>
</comment>
<evidence type="ECO:0000256" key="1">
    <source>
        <dbReference type="ARBA" id="ARBA00022729"/>
    </source>
</evidence>
<dbReference type="EMBL" id="JABACJ020000011">
    <property type="protein sequence ID" value="MBU3876659.1"/>
    <property type="molecule type" value="Genomic_DNA"/>
</dbReference>
<dbReference type="PIRSF" id="PIRSF025414">
    <property type="entry name" value="Alpha-L-arabinofuranosidase"/>
    <property type="match status" value="1"/>
</dbReference>
<dbReference type="PANTHER" id="PTHR43817">
    <property type="entry name" value="GLYCOSYL HYDROLASE"/>
    <property type="match status" value="1"/>
</dbReference>
<dbReference type="PANTHER" id="PTHR43817:SF1">
    <property type="entry name" value="HYDROLASE, FAMILY 43, PUTATIVE (AFU_ORTHOLOGUE AFUA_3G01660)-RELATED"/>
    <property type="match status" value="1"/>
</dbReference>
<evidence type="ECO:0000313" key="5">
    <source>
        <dbReference type="EMBL" id="MBU3876659.1"/>
    </source>
</evidence>
<evidence type="ECO:0000256" key="4">
    <source>
        <dbReference type="RuleBase" id="RU361187"/>
    </source>
</evidence>
<evidence type="ECO:0000256" key="2">
    <source>
        <dbReference type="ARBA" id="ARBA00022801"/>
    </source>
</evidence>
<keyword evidence="3 4" id="KW-0326">Glycosidase</keyword>
<accession>A0ABS6D5A2</accession>
<dbReference type="InterPro" id="IPR016828">
    <property type="entry name" value="Alpha-L-arabinofuranosidase"/>
</dbReference>
<dbReference type="Pfam" id="PF04616">
    <property type="entry name" value="Glyco_hydro_43"/>
    <property type="match status" value="1"/>
</dbReference>
<dbReference type="InterPro" id="IPR006710">
    <property type="entry name" value="Glyco_hydro_43"/>
</dbReference>
<organism evidence="5 6">
    <name type="scientific">Faecalicatena faecalis</name>
    <dbReference type="NCBI Taxonomy" id="2726362"/>
    <lineage>
        <taxon>Bacteria</taxon>
        <taxon>Bacillati</taxon>
        <taxon>Bacillota</taxon>
        <taxon>Clostridia</taxon>
        <taxon>Lachnospirales</taxon>
        <taxon>Lachnospiraceae</taxon>
        <taxon>Faecalicatena</taxon>
    </lineage>
</organism>
<reference evidence="5 6" key="1">
    <citation type="submission" date="2021-06" db="EMBL/GenBank/DDBJ databases">
        <title>Faecalicatena sp. nov. isolated from porcine feces.</title>
        <authorList>
            <person name="Oh B.S."/>
            <person name="Lee J.H."/>
        </authorList>
    </citation>
    <scope>NUCLEOTIDE SEQUENCE [LARGE SCALE GENOMIC DNA]</scope>
    <source>
        <strain evidence="5 6">AGMB00832</strain>
    </source>
</reference>
<name>A0ABS6D5A2_9FIRM</name>
<gene>
    <name evidence="5" type="ORF">HGO97_012675</name>
</gene>
<keyword evidence="1" id="KW-0732">Signal</keyword>
<protein>
    <submittedName>
        <fullName evidence="5">Family 43 glycosylhydrolase</fullName>
    </submittedName>
</protein>
<evidence type="ECO:0000313" key="6">
    <source>
        <dbReference type="Proteomes" id="UP000723714"/>
    </source>
</evidence>
<proteinExistence type="inferred from homology"/>
<keyword evidence="2 4" id="KW-0378">Hydrolase</keyword>
<keyword evidence="6" id="KW-1185">Reference proteome</keyword>
<sequence length="327" mass="38144">MNKYNYKETEYNTPFIYNRADPQIYRHSDGMYYFTASVPEYDRLILRKSDSIKGLREAEEKIIWRKHSSGKQSIHIWAPELHYLWGKWYIYYAAGDKDDIWAIRPYVLACTGNDPIRDEWIELGQMQAAEEDEFSFLDFSLDATVMLHNGEYYYIWAEKTGTGKKISNLYIARMEAPDKLSTPQELLSKPDYPWERSGFWVNEGPAVLKHNGRIYLTYSASDTGKAYCMGMLSVNETEDILDPNNWSKRITPVLCTDEKKGIFGPGHNSFVKSDDGKKDICVFHARCYDEIEGDPLYDPNRHTMMIEVQWDEKGEPVFDLGKIYRGE</sequence>
<evidence type="ECO:0000256" key="3">
    <source>
        <dbReference type="ARBA" id="ARBA00023295"/>
    </source>
</evidence>
<comment type="similarity">
    <text evidence="4">Belongs to the glycosyl hydrolase 43 family.</text>
</comment>